<dbReference type="Proteomes" id="UP000028981">
    <property type="component" value="Unassembled WGS sequence"/>
</dbReference>
<dbReference type="SUPFAM" id="SSF52096">
    <property type="entry name" value="ClpP/crotonase"/>
    <property type="match status" value="1"/>
</dbReference>
<reference evidence="1 2" key="1">
    <citation type="submission" date="2014-08" db="EMBL/GenBank/DDBJ databases">
        <authorList>
            <person name="Hassan Y.I."/>
            <person name="Lepp D."/>
            <person name="Zhou T."/>
        </authorList>
    </citation>
    <scope>NUCLEOTIDE SEQUENCE [LARGE SCALE GENOMIC DNA]</scope>
    <source>
        <strain evidence="1 2">IFO13584</strain>
    </source>
</reference>
<accession>A0A087LXT4</accession>
<dbReference type="InterPro" id="IPR023562">
    <property type="entry name" value="ClpP/TepA"/>
</dbReference>
<organism evidence="1 2">
    <name type="scientific">Devosia riboflavina</name>
    <dbReference type="NCBI Taxonomy" id="46914"/>
    <lineage>
        <taxon>Bacteria</taxon>
        <taxon>Pseudomonadati</taxon>
        <taxon>Pseudomonadota</taxon>
        <taxon>Alphaproteobacteria</taxon>
        <taxon>Hyphomicrobiales</taxon>
        <taxon>Devosiaceae</taxon>
        <taxon>Devosia</taxon>
    </lineage>
</organism>
<dbReference type="EMBL" id="JQGC01000026">
    <property type="protein sequence ID" value="KFL29437.1"/>
    <property type="molecule type" value="Genomic_DNA"/>
</dbReference>
<evidence type="ECO:0000313" key="1">
    <source>
        <dbReference type="EMBL" id="KFL29437.1"/>
    </source>
</evidence>
<dbReference type="OrthoDB" id="7946509at2"/>
<gene>
    <name evidence="1" type="ORF">JP75_21005</name>
</gene>
<proteinExistence type="predicted"/>
<dbReference type="Pfam" id="PF00574">
    <property type="entry name" value="CLP_protease"/>
    <property type="match status" value="1"/>
</dbReference>
<keyword evidence="2" id="KW-1185">Reference proteome</keyword>
<dbReference type="RefSeq" id="WP_035086455.1">
    <property type="nucleotide sequence ID" value="NZ_JQGC01000026.1"/>
</dbReference>
<protein>
    <recommendedName>
        <fullName evidence="3">Peptidase S14</fullName>
    </recommendedName>
</protein>
<dbReference type="InterPro" id="IPR029045">
    <property type="entry name" value="ClpP/crotonase-like_dom_sf"/>
</dbReference>
<evidence type="ECO:0008006" key="3">
    <source>
        <dbReference type="Google" id="ProtNLM"/>
    </source>
</evidence>
<sequence length="182" mass="19581">MDDVQDAAYFGFTGPIEPAGVGRLAGALNSAVNSGVGLVHLAFSSNGGYVADGVYLYNHIRALPLHLVLYNTGSVSSIAVSVFLAAQERYCSAHGMFMIHPTTMGQSEGLTARRLQSTLDAALADDDRTDNILRERSRVPEEVLAARRHSEIYIAPVAAVNYGFVDAVREFSLPKGQQIIQI</sequence>
<dbReference type="AlphaFoldDB" id="A0A087LXT4"/>
<comment type="caution">
    <text evidence="1">The sequence shown here is derived from an EMBL/GenBank/DDBJ whole genome shotgun (WGS) entry which is preliminary data.</text>
</comment>
<dbReference type="STRING" id="46914.JP75_21005"/>
<name>A0A087LXT4_9HYPH</name>
<dbReference type="Gene3D" id="3.90.226.10">
    <property type="entry name" value="2-enoyl-CoA Hydratase, Chain A, domain 1"/>
    <property type="match status" value="1"/>
</dbReference>
<evidence type="ECO:0000313" key="2">
    <source>
        <dbReference type="Proteomes" id="UP000028981"/>
    </source>
</evidence>